<dbReference type="SFLD" id="SFLDS00003">
    <property type="entry name" value="Haloacid_Dehalogenase"/>
    <property type="match status" value="1"/>
</dbReference>
<evidence type="ECO:0000313" key="2">
    <source>
        <dbReference type="Proteomes" id="UP001529340"/>
    </source>
</evidence>
<dbReference type="Pfam" id="PF08282">
    <property type="entry name" value="Hydrolase_3"/>
    <property type="match status" value="1"/>
</dbReference>
<keyword evidence="1" id="KW-0378">Hydrolase</keyword>
<dbReference type="Proteomes" id="UP001529340">
    <property type="component" value="Unassembled WGS sequence"/>
</dbReference>
<dbReference type="NCBIfam" id="TIGR01484">
    <property type="entry name" value="HAD-SF-IIB"/>
    <property type="match status" value="1"/>
</dbReference>
<dbReference type="InterPro" id="IPR006379">
    <property type="entry name" value="HAD-SF_hydro_IIB"/>
</dbReference>
<comment type="caution">
    <text evidence="1">The sequence shown here is derived from an EMBL/GenBank/DDBJ whole genome shotgun (WGS) entry which is preliminary data.</text>
</comment>
<evidence type="ECO:0000313" key="1">
    <source>
        <dbReference type="EMBL" id="MDM8157355.1"/>
    </source>
</evidence>
<accession>A0ABT7UCK8</accession>
<keyword evidence="2" id="KW-1185">Reference proteome</keyword>
<dbReference type="PANTHER" id="PTHR10000:SF8">
    <property type="entry name" value="HAD SUPERFAMILY HYDROLASE-LIKE, TYPE 3"/>
    <property type="match status" value="1"/>
</dbReference>
<protein>
    <submittedName>
        <fullName evidence="1">HAD family hydrolase</fullName>
        <ecNumber evidence="1">3.-.-.-</ecNumber>
    </submittedName>
</protein>
<dbReference type="EMBL" id="JAUDCG010000026">
    <property type="protein sequence ID" value="MDM8157355.1"/>
    <property type="molecule type" value="Genomic_DNA"/>
</dbReference>
<dbReference type="SUPFAM" id="SSF56784">
    <property type="entry name" value="HAD-like"/>
    <property type="match status" value="1"/>
</dbReference>
<dbReference type="InterPro" id="IPR000150">
    <property type="entry name" value="Cof"/>
</dbReference>
<dbReference type="EC" id="3.-.-.-" evidence="1"/>
<dbReference type="NCBIfam" id="TIGR00099">
    <property type="entry name" value="Cof-subfamily"/>
    <property type="match status" value="1"/>
</dbReference>
<gene>
    <name evidence="1" type="ORF">QUV96_06870</name>
</gene>
<dbReference type="Gene3D" id="3.40.50.1000">
    <property type="entry name" value="HAD superfamily/HAD-like"/>
    <property type="match status" value="1"/>
</dbReference>
<organism evidence="1 2">
    <name type="scientific">Amedibacillus dolichus</name>
    <dbReference type="NCBI Taxonomy" id="31971"/>
    <lineage>
        <taxon>Bacteria</taxon>
        <taxon>Bacillati</taxon>
        <taxon>Bacillota</taxon>
        <taxon>Erysipelotrichia</taxon>
        <taxon>Erysipelotrichales</taxon>
        <taxon>Erysipelotrichaceae</taxon>
        <taxon>Amedibacillus</taxon>
    </lineage>
</organism>
<reference evidence="1" key="2">
    <citation type="submission" date="2023-06" db="EMBL/GenBank/DDBJ databases">
        <authorList>
            <person name="Zeman M."/>
            <person name="Kubasova T."/>
            <person name="Jahodarova E."/>
            <person name="Nykrynova M."/>
            <person name="Rychlik I."/>
        </authorList>
    </citation>
    <scope>NUCLEOTIDE SEQUENCE</scope>
    <source>
        <strain evidence="1">ET39</strain>
    </source>
</reference>
<dbReference type="PANTHER" id="PTHR10000">
    <property type="entry name" value="PHOSPHOSERINE PHOSPHATASE"/>
    <property type="match status" value="1"/>
</dbReference>
<dbReference type="GO" id="GO:0016787">
    <property type="term" value="F:hydrolase activity"/>
    <property type="evidence" value="ECO:0007669"/>
    <property type="project" value="UniProtKB-KW"/>
</dbReference>
<dbReference type="RefSeq" id="WP_289607814.1">
    <property type="nucleotide sequence ID" value="NZ_JAUDCG010000026.1"/>
</dbReference>
<name>A0ABT7UCK8_9FIRM</name>
<dbReference type="Gene3D" id="3.30.1240.10">
    <property type="match status" value="1"/>
</dbReference>
<dbReference type="InterPro" id="IPR036412">
    <property type="entry name" value="HAD-like_sf"/>
</dbReference>
<dbReference type="InterPro" id="IPR023214">
    <property type="entry name" value="HAD_sf"/>
</dbReference>
<proteinExistence type="predicted"/>
<dbReference type="SFLD" id="SFLDG01140">
    <property type="entry name" value="C2.B:_Phosphomannomutase_and_P"/>
    <property type="match status" value="1"/>
</dbReference>
<reference evidence="1" key="1">
    <citation type="submission" date="2023-06" db="EMBL/GenBank/DDBJ databases">
        <title>Identification and characterization of horizontal gene transfer across gut microbiota members of farm animals based on homology search.</title>
        <authorList>
            <person name="Schwarzerova J."/>
            <person name="Nykrynova M."/>
            <person name="Jureckova K."/>
            <person name="Cejkova D."/>
            <person name="Rychlik I."/>
        </authorList>
    </citation>
    <scope>NUCLEOTIDE SEQUENCE</scope>
    <source>
        <strain evidence="1">ET39</strain>
    </source>
</reference>
<sequence length="275" mass="30593">MRKIRLIALDLDGTLMGHDGSISEDNRRQLQRCIQNGIRVYAVTGRPYSFARMIADRISKEMGVIAANGGICEIDGVRMERPIDPEALSFVIDQADACGVSLFLKGKNDYYANVPYDARFLYDAMNPKFRKDLQVVSHVDRSAKQLKEEAHDILKILAFHEDAAIMQDYRRRIEAADLVTVTDYRPISFDITAKGVDKGSALRTVCARLHIPQEQVMACGDANNDRAMFDAAGLTIAMSNAEPDVQRRCDHVADNQDGCGVARAIRAYVYSDAEG</sequence>